<evidence type="ECO:0000313" key="3">
    <source>
        <dbReference type="EMBL" id="TVY65549.1"/>
    </source>
</evidence>
<dbReference type="InterPro" id="IPR012334">
    <property type="entry name" value="Pectin_lyas_fold"/>
</dbReference>
<evidence type="ECO:0000313" key="4">
    <source>
        <dbReference type="Proteomes" id="UP000469558"/>
    </source>
</evidence>
<dbReference type="SUPFAM" id="SSF51126">
    <property type="entry name" value="Pectin lyase-like"/>
    <property type="match status" value="2"/>
</dbReference>
<dbReference type="PANTHER" id="PTHR33928">
    <property type="entry name" value="POLYGALACTURONASE QRT3"/>
    <property type="match status" value="1"/>
</dbReference>
<gene>
    <name evidence="3" type="primary">EXG1_1</name>
    <name evidence="3" type="ORF">LSUE1_G008292</name>
</gene>
<accession>A0A8T9BYP8</accession>
<keyword evidence="1" id="KW-0732">Signal</keyword>
<dbReference type="AlphaFoldDB" id="A0A8T9BYP8"/>
<dbReference type="FunFam" id="2.160.20.10:FF:000026">
    <property type="entry name" value="Exo-beta-1,3-glucanase Exg0"/>
    <property type="match status" value="1"/>
</dbReference>
<comment type="caution">
    <text evidence="3">The sequence shown here is derived from an EMBL/GenBank/DDBJ whole genome shotgun (WGS) entry which is preliminary data.</text>
</comment>
<dbReference type="Pfam" id="PF12708">
    <property type="entry name" value="Pect-lyase_RHGA_epim"/>
    <property type="match status" value="2"/>
</dbReference>
<dbReference type="InterPro" id="IPR024535">
    <property type="entry name" value="RHGA/B-epi-like_pectate_lyase"/>
</dbReference>
<dbReference type="FunFam" id="2.160.20.10:FF:000049">
    <property type="entry name" value="Putative exo-beta-1,3-glucanase"/>
    <property type="match status" value="1"/>
</dbReference>
<proteinExistence type="predicted"/>
<dbReference type="InterPro" id="IPR011050">
    <property type="entry name" value="Pectin_lyase_fold/virulence"/>
</dbReference>
<dbReference type="OrthoDB" id="1046782at2759"/>
<name>A0A8T9BYP8_9HELO</name>
<dbReference type="CDD" id="cd23668">
    <property type="entry name" value="GH55_beta13glucanase-like"/>
    <property type="match status" value="1"/>
</dbReference>
<dbReference type="Gene3D" id="2.160.20.10">
    <property type="entry name" value="Single-stranded right-handed beta-helix, Pectin lyase-like"/>
    <property type="match status" value="2"/>
</dbReference>
<organism evidence="3 4">
    <name type="scientific">Lachnellula suecica</name>
    <dbReference type="NCBI Taxonomy" id="602035"/>
    <lineage>
        <taxon>Eukaryota</taxon>
        <taxon>Fungi</taxon>
        <taxon>Dikarya</taxon>
        <taxon>Ascomycota</taxon>
        <taxon>Pezizomycotina</taxon>
        <taxon>Leotiomycetes</taxon>
        <taxon>Helotiales</taxon>
        <taxon>Lachnaceae</taxon>
        <taxon>Lachnellula</taxon>
    </lineage>
</organism>
<dbReference type="GO" id="GO:0004650">
    <property type="term" value="F:polygalacturonase activity"/>
    <property type="evidence" value="ECO:0007669"/>
    <property type="project" value="InterPro"/>
</dbReference>
<evidence type="ECO:0000259" key="2">
    <source>
        <dbReference type="Pfam" id="PF12708"/>
    </source>
</evidence>
<reference evidence="3 4" key="1">
    <citation type="submission" date="2018-05" db="EMBL/GenBank/DDBJ databases">
        <title>Genome sequencing and assembly of the regulated plant pathogen Lachnellula willkommii and related sister species for the development of diagnostic species identification markers.</title>
        <authorList>
            <person name="Giroux E."/>
            <person name="Bilodeau G."/>
        </authorList>
    </citation>
    <scope>NUCLEOTIDE SEQUENCE [LARGE SCALE GENOMIC DNA]</scope>
    <source>
        <strain evidence="3 4">CBS 268.59</strain>
    </source>
</reference>
<protein>
    <submittedName>
        <fullName evidence="3">Glucan 1,3-beta-glucosidase</fullName>
    </submittedName>
</protein>
<feature type="domain" description="Rhamnogalacturonase A/B/Epimerase-like pectate lyase" evidence="2">
    <location>
        <begin position="95"/>
        <end position="320"/>
    </location>
</feature>
<feature type="signal peptide" evidence="1">
    <location>
        <begin position="1"/>
        <end position="19"/>
    </location>
</feature>
<dbReference type="Proteomes" id="UP000469558">
    <property type="component" value="Unassembled WGS sequence"/>
</dbReference>
<sequence>MRFSQYFGVWAPLLLTVASEQLVIPQYERLVSSIVSSASSQIEHTRPTGTAASAPAKSSSAVAPKVDVAQATTYWYEQITHQGISAFGPSGYTVYRNVKDYGAKGDGVTDDTAAINAAISAGGTCGKGCTSTTTLPNVVYFPAGTYIISSPINPAYYTQMIGNPNSVPTIKASASFPSSQGFALIDANPYYTSNLNWVQTNVFYRQIRNFIIDTTNIPATTSINGIHWPTSQATSLYNLVFQMSAASGTQHVGVFIENGSAGFLSDLTFNGGLVGMHVGNQQFTMRNLTFNNCVTAISHFWSWGWTYMGLSINNCGTGIDISAGGAGSETVGSIIVIDSSVTNTPVAFKTAYDSTSATGYTNGSMILENIALSGVTTAVQGPSGTLLAGGTTTIAAWGQGHEYTPNGPTAFQGTITPNSRPAALLSGSKYYTMSKPQFQTLTTSQVYSVRTAGAKGNGVTDDTTAVQNALNTAAAAGQLCFFDAGTYLVTSTITIPPGSKIAGESYSVIMSSGSYFNNINSPQPVVRVGASGSSGSVQWTDMIVSTQGIQAGATLIEWNMAASSGSGMWDVHTRIGGFTGSNLQVSQCPTSNTNCLAAYMSMHVTTGASGVYLENVWLWTADHDIDSSANTQISIYSGRGLLIESTAGTVWLVGTAVEHHSLYQYQFANTKNIFGAQLQTETPYYQPSSASMPYPAVTALNDPVFAASCTGSCKMAWGLRILSSSSIMDYGSNHYSFFSAYSTACSTDPATGGEGPQTCQNSIVSLEGSYSAVQMYCLNTVGSLSMLDESGTSKAAFGVNKN</sequence>
<feature type="non-terminal residue" evidence="3">
    <location>
        <position position="802"/>
    </location>
</feature>
<dbReference type="EMBL" id="QGMK01001706">
    <property type="protein sequence ID" value="TVY65549.1"/>
    <property type="molecule type" value="Genomic_DNA"/>
</dbReference>
<keyword evidence="4" id="KW-1185">Reference proteome</keyword>
<feature type="domain" description="Rhamnogalacturonase A/B/Epimerase-like pectate lyase" evidence="2">
    <location>
        <begin position="448"/>
        <end position="563"/>
    </location>
</feature>
<dbReference type="PANTHER" id="PTHR33928:SF2">
    <property type="entry name" value="PECTATE LYASE SUPERFAMILY PROTEIN DOMAIN-CONTAINING PROTEIN-RELATED"/>
    <property type="match status" value="1"/>
</dbReference>
<feature type="chain" id="PRO_5035903822" evidence="1">
    <location>
        <begin position="20"/>
        <end position="802"/>
    </location>
</feature>
<dbReference type="InterPro" id="IPR039279">
    <property type="entry name" value="QRT3-like"/>
</dbReference>
<evidence type="ECO:0000256" key="1">
    <source>
        <dbReference type="SAM" id="SignalP"/>
    </source>
</evidence>